<organism evidence="2">
    <name type="scientific">marine metagenome</name>
    <dbReference type="NCBI Taxonomy" id="408172"/>
    <lineage>
        <taxon>unclassified sequences</taxon>
        <taxon>metagenomes</taxon>
        <taxon>ecological metagenomes</taxon>
    </lineage>
</organism>
<protein>
    <submittedName>
        <fullName evidence="2">Uncharacterized protein</fullName>
    </submittedName>
</protein>
<feature type="region of interest" description="Disordered" evidence="1">
    <location>
        <begin position="1"/>
        <end position="38"/>
    </location>
</feature>
<feature type="non-terminal residue" evidence="2">
    <location>
        <position position="38"/>
    </location>
</feature>
<dbReference type="EMBL" id="UINC01162052">
    <property type="protein sequence ID" value="SVD61593.1"/>
    <property type="molecule type" value="Genomic_DNA"/>
</dbReference>
<name>A0A382WSD3_9ZZZZ</name>
<reference evidence="2" key="1">
    <citation type="submission" date="2018-05" db="EMBL/GenBank/DDBJ databases">
        <authorList>
            <person name="Lanie J.A."/>
            <person name="Ng W.-L."/>
            <person name="Kazmierczak K.M."/>
            <person name="Andrzejewski T.M."/>
            <person name="Davidsen T.M."/>
            <person name="Wayne K.J."/>
            <person name="Tettelin H."/>
            <person name="Glass J.I."/>
            <person name="Rusch D."/>
            <person name="Podicherti R."/>
            <person name="Tsui H.-C.T."/>
            <person name="Winkler M.E."/>
        </authorList>
    </citation>
    <scope>NUCLEOTIDE SEQUENCE</scope>
</reference>
<proteinExistence type="predicted"/>
<gene>
    <name evidence="2" type="ORF">METZ01_LOCUS414447</name>
</gene>
<accession>A0A382WSD3</accession>
<dbReference type="AlphaFoldDB" id="A0A382WSD3"/>
<evidence type="ECO:0000256" key="1">
    <source>
        <dbReference type="SAM" id="MobiDB-lite"/>
    </source>
</evidence>
<sequence>MKNSTLVYSTDESTLIGEESVPEQRISPGKQMVKLHLD</sequence>
<evidence type="ECO:0000313" key="2">
    <source>
        <dbReference type="EMBL" id="SVD61593.1"/>
    </source>
</evidence>
<feature type="compositionally biased region" description="Polar residues" evidence="1">
    <location>
        <begin position="1"/>
        <end position="13"/>
    </location>
</feature>